<keyword evidence="3" id="KW-0333">Golgi apparatus</keyword>
<feature type="compositionally biased region" description="Polar residues" evidence="4">
    <location>
        <begin position="430"/>
        <end position="440"/>
    </location>
</feature>
<proteinExistence type="inferred from homology"/>
<dbReference type="CDD" id="cd11301">
    <property type="entry name" value="Fut1_Fut2_like"/>
    <property type="match status" value="1"/>
</dbReference>
<keyword evidence="3" id="KW-1133">Transmembrane helix</keyword>
<reference evidence="5 6" key="1">
    <citation type="submission" date="2024-02" db="EMBL/GenBank/DDBJ databases">
        <title>Chromosome-scale genome assembly of the rough periwinkle Littorina saxatilis.</title>
        <authorList>
            <person name="De Jode A."/>
            <person name="Faria R."/>
            <person name="Formenti G."/>
            <person name="Sims Y."/>
            <person name="Smith T.P."/>
            <person name="Tracey A."/>
            <person name="Wood J.M.D."/>
            <person name="Zagrodzka Z.B."/>
            <person name="Johannesson K."/>
            <person name="Butlin R.K."/>
            <person name="Leder E.H."/>
        </authorList>
    </citation>
    <scope>NUCLEOTIDE SEQUENCE [LARGE SCALE GENOMIC DNA]</scope>
    <source>
        <strain evidence="5">Snail1</strain>
        <tissue evidence="5">Muscle</tissue>
    </source>
</reference>
<keyword evidence="3" id="KW-0472">Membrane</keyword>
<dbReference type="InterPro" id="IPR002516">
    <property type="entry name" value="Glyco_trans_11"/>
</dbReference>
<dbReference type="EC" id="2.4.1.-" evidence="3"/>
<dbReference type="EMBL" id="JBAMIC010000018">
    <property type="protein sequence ID" value="KAK7095362.1"/>
    <property type="molecule type" value="Genomic_DNA"/>
</dbReference>
<keyword evidence="2 3" id="KW-0808">Transferase</keyword>
<gene>
    <name evidence="5" type="ORF">V1264_006781</name>
</gene>
<feature type="compositionally biased region" description="Acidic residues" evidence="4">
    <location>
        <begin position="449"/>
        <end position="461"/>
    </location>
</feature>
<feature type="transmembrane region" description="Helical" evidence="3">
    <location>
        <begin position="64"/>
        <end position="87"/>
    </location>
</feature>
<comment type="pathway">
    <text evidence="3">Protein modification; protein glycosylation.</text>
</comment>
<comment type="caution">
    <text evidence="5">The sequence shown here is derived from an EMBL/GenBank/DDBJ whole genome shotgun (WGS) entry which is preliminary data.</text>
</comment>
<evidence type="ECO:0000256" key="2">
    <source>
        <dbReference type="ARBA" id="ARBA00022679"/>
    </source>
</evidence>
<dbReference type="Proteomes" id="UP001374579">
    <property type="component" value="Unassembled WGS sequence"/>
</dbReference>
<accession>A0AAN9AY91</accession>
<comment type="subcellular location">
    <subcellularLocation>
        <location evidence="3">Golgi apparatus</location>
        <location evidence="3">Golgi stack membrane</location>
        <topology evidence="3">Single-pass type II membrane protein</topology>
    </subcellularLocation>
</comment>
<feature type="compositionally biased region" description="Polar residues" evidence="4">
    <location>
        <begin position="364"/>
        <end position="389"/>
    </location>
</feature>
<keyword evidence="1 3" id="KW-0328">Glycosyltransferase</keyword>
<evidence type="ECO:0000256" key="1">
    <source>
        <dbReference type="ARBA" id="ARBA00022676"/>
    </source>
</evidence>
<name>A0AAN9AY91_9CAEN</name>
<evidence type="ECO:0000256" key="3">
    <source>
        <dbReference type="RuleBase" id="RU363129"/>
    </source>
</evidence>
<sequence>MPVGQLALSLSRPKLSATRPTFFTSRPSLCVSRPRLCARRCAMCWRRPAMRALRAVIRLLQIKVLTPVLFTVVVSLIFFVVFVPSLLHPNHHHQDAHSRYVAPVHSGLFPASLLVARQHTHHHHDNGKRDGVTLNSSLVTSPDGRFFLTVMPRGRLGNQMFQYASLLGLADVNNRVPFVTSSCKVTHYFANTSVSDRVVTSWVTVEEERYAARDVGLNSLPQENVRVKGFMQSWRYFAAIQPRVRQAFTLLPDVQQVVTAFLRNQTAHLPRDVIKVGVHVRRTDMVHRLEKRQGYLPATLTYLQRAMRHMTSRFGPSVHFFLVSDDPEWCQQHLVNNTTLPQLSSVQNVAPRGLNPGQDKDISVPSTSSRGSNQGLDRNTPVQKTTVRGSSAGRDRNISSRNTTLWRLRADFSSERYAHNTLTWHIAGSDSDSGSQTLLTADSARDSNNDSDSDNYSDSDSDLQTSLTVDSARHNNTHTTSKAYHRMDPTSYRHHVTNVRRVTLVDPAPSTQKHHVINDRQVTLVDPAPSIVHMGFLASCDHVIMTVGTFGWWAAYLSGGHVTYYDGYPRPGSEVAEGFDRNDFYLPDWVPLGD</sequence>
<keyword evidence="3" id="KW-0735">Signal-anchor</keyword>
<dbReference type="PANTHER" id="PTHR11927:SF9">
    <property type="entry name" value="L-FUCOSYLTRANSFERASE"/>
    <property type="match status" value="1"/>
</dbReference>
<dbReference type="GO" id="GO:0005975">
    <property type="term" value="P:carbohydrate metabolic process"/>
    <property type="evidence" value="ECO:0007669"/>
    <property type="project" value="InterPro"/>
</dbReference>
<evidence type="ECO:0000256" key="4">
    <source>
        <dbReference type="SAM" id="MobiDB-lite"/>
    </source>
</evidence>
<organism evidence="5 6">
    <name type="scientific">Littorina saxatilis</name>
    <dbReference type="NCBI Taxonomy" id="31220"/>
    <lineage>
        <taxon>Eukaryota</taxon>
        <taxon>Metazoa</taxon>
        <taxon>Spiralia</taxon>
        <taxon>Lophotrochozoa</taxon>
        <taxon>Mollusca</taxon>
        <taxon>Gastropoda</taxon>
        <taxon>Caenogastropoda</taxon>
        <taxon>Littorinimorpha</taxon>
        <taxon>Littorinoidea</taxon>
        <taxon>Littorinidae</taxon>
        <taxon>Littorina</taxon>
    </lineage>
</organism>
<keyword evidence="6" id="KW-1185">Reference proteome</keyword>
<dbReference type="PANTHER" id="PTHR11927">
    <property type="entry name" value="GALACTOSIDE 2-L-FUCOSYLTRANSFERASE"/>
    <property type="match status" value="1"/>
</dbReference>
<protein>
    <recommendedName>
        <fullName evidence="3">L-Fucosyltransferase</fullName>
        <ecNumber evidence="3">2.4.1.-</ecNumber>
    </recommendedName>
</protein>
<dbReference type="GO" id="GO:0008107">
    <property type="term" value="F:galactoside 2-alpha-L-fucosyltransferase activity"/>
    <property type="evidence" value="ECO:0007669"/>
    <property type="project" value="InterPro"/>
</dbReference>
<feature type="region of interest" description="Disordered" evidence="4">
    <location>
        <begin position="348"/>
        <end position="398"/>
    </location>
</feature>
<keyword evidence="3" id="KW-0812">Transmembrane</keyword>
<dbReference type="Pfam" id="PF01531">
    <property type="entry name" value="Glyco_transf_11"/>
    <property type="match status" value="2"/>
</dbReference>
<comment type="similarity">
    <text evidence="3">Belongs to the glycosyltransferase 11 family.</text>
</comment>
<feature type="region of interest" description="Disordered" evidence="4">
    <location>
        <begin position="426"/>
        <end position="481"/>
    </location>
</feature>
<evidence type="ECO:0000313" key="6">
    <source>
        <dbReference type="Proteomes" id="UP001374579"/>
    </source>
</evidence>
<dbReference type="AlphaFoldDB" id="A0AAN9AY91"/>
<dbReference type="GO" id="GO:0032580">
    <property type="term" value="C:Golgi cisterna membrane"/>
    <property type="evidence" value="ECO:0007669"/>
    <property type="project" value="UniProtKB-SubCell"/>
</dbReference>
<evidence type="ECO:0000313" key="5">
    <source>
        <dbReference type="EMBL" id="KAK7095362.1"/>
    </source>
</evidence>
<keyword evidence="3" id="KW-0325">Glycoprotein</keyword>